<dbReference type="RefSeq" id="WP_147270877.1">
    <property type="nucleotide sequence ID" value="NZ_QPHM01000001.1"/>
</dbReference>
<name>A0A368N9U8_9EURY</name>
<organism evidence="2 3">
    <name type="scientific">Haloplanus salinus</name>
    <dbReference type="NCBI Taxonomy" id="1126245"/>
    <lineage>
        <taxon>Archaea</taxon>
        <taxon>Methanobacteriati</taxon>
        <taxon>Methanobacteriota</taxon>
        <taxon>Stenosarchaea group</taxon>
        <taxon>Halobacteria</taxon>
        <taxon>Halobacteriales</taxon>
        <taxon>Haloferacaceae</taxon>
        <taxon>Haloplanus</taxon>
    </lineage>
</organism>
<evidence type="ECO:0000256" key="1">
    <source>
        <dbReference type="SAM" id="Coils"/>
    </source>
</evidence>
<dbReference type="Pfam" id="PF25254">
    <property type="entry name" value="DUF7856"/>
    <property type="match status" value="1"/>
</dbReference>
<keyword evidence="3" id="KW-1185">Reference proteome</keyword>
<keyword evidence="1" id="KW-0175">Coiled coil</keyword>
<comment type="caution">
    <text evidence="2">The sequence shown here is derived from an EMBL/GenBank/DDBJ whole genome shotgun (WGS) entry which is preliminary data.</text>
</comment>
<sequence length="276" mass="29577">MRVIVDGRAYEGRTIDLTGAGVSAAAVVESVGAADPPIHVDCPVPGDAHEHVRRLPPETFDRRAALATAARALGHTSPAQSALDDARSQLAELSAPPVNVGAARRRVAETGEKEERLRERVAELRGRLQARREVDADTTAVEAQLNEATTQLAEAETERIAAEQALERAETVARDARDRRERRLELEDRVANREREVRRDLAAAVWDRFRAALRSVPGTATAGSTPGTYEGDRVTAALAVARLAPLDAPVVVDGLDRIDGADAAASVLKTPVIYIG</sequence>
<feature type="coiled-coil region" evidence="1">
    <location>
        <begin position="107"/>
        <end position="179"/>
    </location>
</feature>
<dbReference type="EMBL" id="QPHM01000001">
    <property type="protein sequence ID" value="RCU47312.1"/>
    <property type="molecule type" value="Genomic_DNA"/>
</dbReference>
<reference evidence="2 3" key="1">
    <citation type="submission" date="2018-07" db="EMBL/GenBank/DDBJ databases">
        <title>Genome sequences of Haloplanus salinus JCM 18368T.</title>
        <authorList>
            <person name="Kim Y.B."/>
            <person name="Roh S.W."/>
        </authorList>
    </citation>
    <scope>NUCLEOTIDE SEQUENCE [LARGE SCALE GENOMIC DNA]</scope>
    <source>
        <strain evidence="2 3">JCM 18368</strain>
    </source>
</reference>
<evidence type="ECO:0000313" key="2">
    <source>
        <dbReference type="EMBL" id="RCU47312.1"/>
    </source>
</evidence>
<dbReference type="OrthoDB" id="242664at2157"/>
<gene>
    <name evidence="2" type="ORF">DU504_08365</name>
</gene>
<dbReference type="AlphaFoldDB" id="A0A368N9U8"/>
<proteinExistence type="predicted"/>
<evidence type="ECO:0000313" key="3">
    <source>
        <dbReference type="Proteomes" id="UP000252189"/>
    </source>
</evidence>
<dbReference type="InterPro" id="IPR057178">
    <property type="entry name" value="DUF7856"/>
</dbReference>
<protein>
    <submittedName>
        <fullName evidence="2">Uncharacterized protein</fullName>
    </submittedName>
</protein>
<accession>A0A368N9U8</accession>
<dbReference type="Proteomes" id="UP000252189">
    <property type="component" value="Unassembled WGS sequence"/>
</dbReference>